<accession>A0A9P4LPK4</accession>
<evidence type="ECO:0000313" key="2">
    <source>
        <dbReference type="Proteomes" id="UP000799777"/>
    </source>
</evidence>
<dbReference type="AlphaFoldDB" id="A0A9P4LPK4"/>
<comment type="caution">
    <text evidence="1">The sequence shown here is derived from an EMBL/GenBank/DDBJ whole genome shotgun (WGS) entry which is preliminary data.</text>
</comment>
<sequence length="65" mass="7630">MISSVKYQRQLQLPTKCIPSPMRLLETLTQRAGEGNFQVEMRHNTYCISLNENVDAKEIYLRCRL</sequence>
<dbReference type="EMBL" id="ML978185">
    <property type="protein sequence ID" value="KAF2030944.1"/>
    <property type="molecule type" value="Genomic_DNA"/>
</dbReference>
<name>A0A9P4LPK4_9PLEO</name>
<organism evidence="1 2">
    <name type="scientific">Setomelanomma holmii</name>
    <dbReference type="NCBI Taxonomy" id="210430"/>
    <lineage>
        <taxon>Eukaryota</taxon>
        <taxon>Fungi</taxon>
        <taxon>Dikarya</taxon>
        <taxon>Ascomycota</taxon>
        <taxon>Pezizomycotina</taxon>
        <taxon>Dothideomycetes</taxon>
        <taxon>Pleosporomycetidae</taxon>
        <taxon>Pleosporales</taxon>
        <taxon>Pleosporineae</taxon>
        <taxon>Phaeosphaeriaceae</taxon>
        <taxon>Setomelanomma</taxon>
    </lineage>
</organism>
<dbReference type="OrthoDB" id="3754500at2759"/>
<dbReference type="Proteomes" id="UP000799777">
    <property type="component" value="Unassembled WGS sequence"/>
</dbReference>
<evidence type="ECO:0000313" key="1">
    <source>
        <dbReference type="EMBL" id="KAF2030944.1"/>
    </source>
</evidence>
<gene>
    <name evidence="1" type="ORF">EK21DRAFT_64370</name>
</gene>
<proteinExistence type="predicted"/>
<reference evidence="1" key="1">
    <citation type="journal article" date="2020" name="Stud. Mycol.">
        <title>101 Dothideomycetes genomes: a test case for predicting lifestyles and emergence of pathogens.</title>
        <authorList>
            <person name="Haridas S."/>
            <person name="Albert R."/>
            <person name="Binder M."/>
            <person name="Bloem J."/>
            <person name="Labutti K."/>
            <person name="Salamov A."/>
            <person name="Andreopoulos B."/>
            <person name="Baker S."/>
            <person name="Barry K."/>
            <person name="Bills G."/>
            <person name="Bluhm B."/>
            <person name="Cannon C."/>
            <person name="Castanera R."/>
            <person name="Culley D."/>
            <person name="Daum C."/>
            <person name="Ezra D."/>
            <person name="Gonzalez J."/>
            <person name="Henrissat B."/>
            <person name="Kuo A."/>
            <person name="Liang C."/>
            <person name="Lipzen A."/>
            <person name="Lutzoni F."/>
            <person name="Magnuson J."/>
            <person name="Mondo S."/>
            <person name="Nolan M."/>
            <person name="Ohm R."/>
            <person name="Pangilinan J."/>
            <person name="Park H.-J."/>
            <person name="Ramirez L."/>
            <person name="Alfaro M."/>
            <person name="Sun H."/>
            <person name="Tritt A."/>
            <person name="Yoshinaga Y."/>
            <person name="Zwiers L.-H."/>
            <person name="Turgeon B."/>
            <person name="Goodwin S."/>
            <person name="Spatafora J."/>
            <person name="Crous P."/>
            <person name="Grigoriev I."/>
        </authorList>
    </citation>
    <scope>NUCLEOTIDE SEQUENCE</scope>
    <source>
        <strain evidence="1">CBS 110217</strain>
    </source>
</reference>
<protein>
    <submittedName>
        <fullName evidence="1">Uncharacterized protein</fullName>
    </submittedName>
</protein>
<keyword evidence="2" id="KW-1185">Reference proteome</keyword>